<dbReference type="EMBL" id="CP072384">
    <property type="protein sequence ID" value="QUC09585.1"/>
    <property type="molecule type" value="Genomic_DNA"/>
</dbReference>
<feature type="domain" description="Helix-turn-helix" evidence="1">
    <location>
        <begin position="20"/>
        <end position="68"/>
    </location>
</feature>
<accession>A0ABX7Y9N1</accession>
<keyword evidence="3" id="KW-1185">Reference proteome</keyword>
<proteinExistence type="predicted"/>
<evidence type="ECO:0000259" key="1">
    <source>
        <dbReference type="Pfam" id="PF12728"/>
    </source>
</evidence>
<dbReference type="InterPro" id="IPR041657">
    <property type="entry name" value="HTH_17"/>
</dbReference>
<sequence>MVAAMLRGVDVTLFEADKELTPNEAAILLQISRPHLLKIMDRGLLTFRRVGSNRRIALSDLIDYVKRHEEGNAHIAQLLGTQEHARQNALNRVAPLTADDHEALSALE</sequence>
<dbReference type="InterPro" id="IPR010093">
    <property type="entry name" value="SinI_DNA-bd"/>
</dbReference>
<dbReference type="Proteomes" id="UP000678513">
    <property type="component" value="Chromosome"/>
</dbReference>
<evidence type="ECO:0000313" key="2">
    <source>
        <dbReference type="EMBL" id="QUC09585.1"/>
    </source>
</evidence>
<protein>
    <submittedName>
        <fullName evidence="2">Helix-turn-helix domain-containing protein</fullName>
    </submittedName>
</protein>
<gene>
    <name evidence="2" type="ORF">J5A65_02900</name>
</gene>
<organism evidence="2 3">
    <name type="scientific">Arachnia rubra</name>
    <dbReference type="NCBI Taxonomy" id="1547448"/>
    <lineage>
        <taxon>Bacteria</taxon>
        <taxon>Bacillati</taxon>
        <taxon>Actinomycetota</taxon>
        <taxon>Actinomycetes</taxon>
        <taxon>Propionibacteriales</taxon>
        <taxon>Propionibacteriaceae</taxon>
        <taxon>Arachnia</taxon>
    </lineage>
</organism>
<reference evidence="2 3" key="1">
    <citation type="submission" date="2021-03" db="EMBL/GenBank/DDBJ databases">
        <title>Human Oral Microbial Genomes.</title>
        <authorList>
            <person name="Johnston C.D."/>
            <person name="Chen T."/>
            <person name="Dewhirst F.E."/>
        </authorList>
    </citation>
    <scope>NUCLEOTIDE SEQUENCE [LARGE SCALE GENOMIC DNA]</scope>
    <source>
        <strain evidence="2 3">DSMZ 100122</strain>
    </source>
</reference>
<evidence type="ECO:0000313" key="3">
    <source>
        <dbReference type="Proteomes" id="UP000678513"/>
    </source>
</evidence>
<name>A0ABX7Y9N1_9ACTN</name>
<dbReference type="NCBIfam" id="TIGR01764">
    <property type="entry name" value="excise"/>
    <property type="match status" value="1"/>
</dbReference>
<dbReference type="Pfam" id="PF12728">
    <property type="entry name" value="HTH_17"/>
    <property type="match status" value="1"/>
</dbReference>